<dbReference type="PROSITE" id="PS50994">
    <property type="entry name" value="INTEGRASE"/>
    <property type="match status" value="1"/>
</dbReference>
<name>A0A2I0KHE2_PUNGR</name>
<evidence type="ECO:0000256" key="7">
    <source>
        <dbReference type="SAM" id="MobiDB-lite"/>
    </source>
</evidence>
<evidence type="ECO:0000259" key="8">
    <source>
        <dbReference type="PROSITE" id="PS50174"/>
    </source>
</evidence>
<dbReference type="Pfam" id="PF00078">
    <property type="entry name" value="RVT_1"/>
    <property type="match status" value="1"/>
</dbReference>
<gene>
    <name evidence="10" type="ORF">CRG98_012367</name>
</gene>
<dbReference type="PROSITE" id="PS50174">
    <property type="entry name" value="G_PATCH"/>
    <property type="match status" value="1"/>
</dbReference>
<evidence type="ECO:0000256" key="2">
    <source>
        <dbReference type="ARBA" id="ARBA00022695"/>
    </source>
</evidence>
<dbReference type="InterPro" id="IPR043502">
    <property type="entry name" value="DNA/RNA_pol_sf"/>
</dbReference>
<keyword evidence="1" id="KW-0808">Transferase</keyword>
<feature type="compositionally biased region" description="Pro residues" evidence="7">
    <location>
        <begin position="277"/>
        <end position="286"/>
    </location>
</feature>
<accession>A0A2I0KHE2</accession>
<organism evidence="10 11">
    <name type="scientific">Punica granatum</name>
    <name type="common">Pomegranate</name>
    <dbReference type="NCBI Taxonomy" id="22663"/>
    <lineage>
        <taxon>Eukaryota</taxon>
        <taxon>Viridiplantae</taxon>
        <taxon>Streptophyta</taxon>
        <taxon>Embryophyta</taxon>
        <taxon>Tracheophyta</taxon>
        <taxon>Spermatophyta</taxon>
        <taxon>Magnoliopsida</taxon>
        <taxon>eudicotyledons</taxon>
        <taxon>Gunneridae</taxon>
        <taxon>Pentapetalae</taxon>
        <taxon>rosids</taxon>
        <taxon>malvids</taxon>
        <taxon>Myrtales</taxon>
        <taxon>Lythraceae</taxon>
        <taxon>Punica</taxon>
    </lineage>
</organism>
<dbReference type="STRING" id="22663.A0A2I0KHE2"/>
<dbReference type="InterPro" id="IPR043128">
    <property type="entry name" value="Rev_trsase/Diguanyl_cyclase"/>
</dbReference>
<feature type="domain" description="Integrase catalytic" evidence="9">
    <location>
        <begin position="1324"/>
        <end position="1483"/>
    </location>
</feature>
<dbReference type="Pfam" id="PF00665">
    <property type="entry name" value="rve"/>
    <property type="match status" value="1"/>
</dbReference>
<evidence type="ECO:0000256" key="6">
    <source>
        <dbReference type="ARBA" id="ARBA00022918"/>
    </source>
</evidence>
<dbReference type="InterPro" id="IPR012337">
    <property type="entry name" value="RNaseH-like_sf"/>
</dbReference>
<reference evidence="10 11" key="1">
    <citation type="submission" date="2017-11" db="EMBL/GenBank/DDBJ databases">
        <title>De-novo sequencing of pomegranate (Punica granatum L.) genome.</title>
        <authorList>
            <person name="Akparov Z."/>
            <person name="Amiraslanov A."/>
            <person name="Hajiyeva S."/>
            <person name="Abbasov M."/>
            <person name="Kaur K."/>
            <person name="Hamwieh A."/>
            <person name="Solovyev V."/>
            <person name="Salamov A."/>
            <person name="Braich B."/>
            <person name="Kosarev P."/>
            <person name="Mahmoud A."/>
            <person name="Hajiyev E."/>
            <person name="Babayeva S."/>
            <person name="Izzatullayeva V."/>
            <person name="Mammadov A."/>
            <person name="Mammadov A."/>
            <person name="Sharifova S."/>
            <person name="Ojaghi J."/>
            <person name="Eynullazada K."/>
            <person name="Bayramov B."/>
            <person name="Abdulazimova A."/>
            <person name="Shahmuradov I."/>
        </authorList>
    </citation>
    <scope>NUCLEOTIDE SEQUENCE [LARGE SCALE GENOMIC DNA]</scope>
    <source>
        <strain evidence="11">cv. AG2017</strain>
        <tissue evidence="10">Leaf</tissue>
    </source>
</reference>
<dbReference type="Gene3D" id="1.10.340.70">
    <property type="match status" value="1"/>
</dbReference>
<evidence type="ECO:0000256" key="1">
    <source>
        <dbReference type="ARBA" id="ARBA00022679"/>
    </source>
</evidence>
<dbReference type="Gene3D" id="3.30.70.270">
    <property type="match status" value="2"/>
</dbReference>
<dbReference type="InterPro" id="IPR000477">
    <property type="entry name" value="RT_dom"/>
</dbReference>
<evidence type="ECO:0000259" key="9">
    <source>
        <dbReference type="PROSITE" id="PS50994"/>
    </source>
</evidence>
<keyword evidence="5" id="KW-0378">Hydrolase</keyword>
<dbReference type="EMBL" id="PGOL01000625">
    <property type="protein sequence ID" value="PKI67226.1"/>
    <property type="molecule type" value="Genomic_DNA"/>
</dbReference>
<comment type="caution">
    <text evidence="10">The sequence shown here is derived from an EMBL/GenBank/DDBJ whole genome shotgun (WGS) entry which is preliminary data.</text>
</comment>
<dbReference type="GO" id="GO:0004519">
    <property type="term" value="F:endonuclease activity"/>
    <property type="evidence" value="ECO:0007669"/>
    <property type="project" value="UniProtKB-KW"/>
</dbReference>
<feature type="domain" description="G-patch" evidence="8">
    <location>
        <begin position="664"/>
        <end position="695"/>
    </location>
</feature>
<dbReference type="InterPro" id="IPR001584">
    <property type="entry name" value="Integrase_cat-core"/>
</dbReference>
<keyword evidence="4" id="KW-0255">Endonuclease</keyword>
<dbReference type="GO" id="GO:0003964">
    <property type="term" value="F:RNA-directed DNA polymerase activity"/>
    <property type="evidence" value="ECO:0007669"/>
    <property type="project" value="UniProtKB-KW"/>
</dbReference>
<feature type="region of interest" description="Disordered" evidence="7">
    <location>
        <begin position="1573"/>
        <end position="1592"/>
    </location>
</feature>
<keyword evidence="11" id="KW-1185">Reference proteome</keyword>
<keyword evidence="2" id="KW-0548">Nucleotidyltransferase</keyword>
<dbReference type="FunFam" id="3.30.70.270:FF:000020">
    <property type="entry name" value="Transposon Tf2-6 polyprotein-like Protein"/>
    <property type="match status" value="1"/>
</dbReference>
<keyword evidence="6" id="KW-0695">RNA-directed DNA polymerase</keyword>
<keyword evidence="3" id="KW-0540">Nuclease</keyword>
<dbReference type="Proteomes" id="UP000233551">
    <property type="component" value="Unassembled WGS sequence"/>
</dbReference>
<dbReference type="CDD" id="cd01647">
    <property type="entry name" value="RT_LTR"/>
    <property type="match status" value="1"/>
</dbReference>
<proteinExistence type="predicted"/>
<dbReference type="Gene3D" id="3.30.420.10">
    <property type="entry name" value="Ribonuclease H-like superfamily/Ribonuclease H"/>
    <property type="match status" value="2"/>
</dbReference>
<evidence type="ECO:0000256" key="4">
    <source>
        <dbReference type="ARBA" id="ARBA00022759"/>
    </source>
</evidence>
<dbReference type="InterPro" id="IPR000467">
    <property type="entry name" value="G_patch_dom"/>
</dbReference>
<dbReference type="InterPro" id="IPR041373">
    <property type="entry name" value="RT_RNaseH"/>
</dbReference>
<dbReference type="InterPro" id="IPR036397">
    <property type="entry name" value="RNaseH_sf"/>
</dbReference>
<feature type="region of interest" description="Disordered" evidence="7">
    <location>
        <begin position="266"/>
        <end position="323"/>
    </location>
</feature>
<dbReference type="PANTHER" id="PTHR48475">
    <property type="entry name" value="RIBONUCLEASE H"/>
    <property type="match status" value="1"/>
</dbReference>
<protein>
    <submittedName>
        <fullName evidence="10">Uncharacterized protein</fullName>
    </submittedName>
</protein>
<dbReference type="GO" id="GO:0003676">
    <property type="term" value="F:nucleic acid binding"/>
    <property type="evidence" value="ECO:0007669"/>
    <property type="project" value="InterPro"/>
</dbReference>
<dbReference type="SUPFAM" id="SSF53098">
    <property type="entry name" value="Ribonuclease H-like"/>
    <property type="match status" value="2"/>
</dbReference>
<sequence>MVFSTPSAPAPTHRQTAELLSYPPLQPHTNFPYQAPPPINTTFHEPGTPTHAAQFASPTHFFAEVDIEQERRLKRMEETIRALQASDTRPDARYGDCSLFPGMRLPTKVKIPEFRIYEGTTDLRHHLRHYQGKMLQYWDHEQFVIHSFQDSLSGFALDWFMSLKAEDIPTWADLSRKFIDQYQYCAETPPTLLELSMKEMAEGQRFEEYATKWRAQAAKHIPPISEYSANVASAPPVVPTYALQYRPQPPTQPIYYSALPPPPPRTVPSPVVHHYTPTPPQAPQYQPPALRVSQPTEQVPPLQGQQGGAAHSRPRKQYPTLPDQSKRCEYHQGAPGHILNNCWKLRERVQEMIEAKELVFNAYVPAEAAVGFTRIDAPPAPFVIDIPAREPYLDDKVPWTYDGGVGSLEQQFGVMGITRSGRLYESPAAADKGKAPAIGVEAIPEAPPTPPKKVTEEEAEAFMKIIKASEYKVVEHMAKSPAHISLLALLLSSEPHREALLRVLTAAQVPKGTPPDRIEETVSSIFSSTISFSDDELPSEGCAHSRALHIVCNCNNHIVGRVMIDNGSALNVCQVTTLKQMNVDLNRVRPSKTAVRAFDGSRREKLKFIVEERLLTVKGEEDYVIYKETAVPYINVGNDENLSFHSFETISVIRDYGEIGPSCADRMIGKVLLRINYIPGTGLGARGQGINRPIEENEELNNWTSVQRYSAVIADVLHSNPNYRHIDSNPPEECLEEPGPIYFGEGLDEDSQVPEIEESLHRLEDCQLTSVEPMEEINVGTEDEPRALKIDTGLDPTQRARMIDFLTRYQEVFAWSYADMPGLDPSIVKHFLLQDTEKFPPKRQQLRRQHASLLLRIKEEVVKQINAGFLKVCSYSEWVANIVPRAMVTLFHDMIHKEVEVYVDDMIAKSKEGEDHLVNLKRLFDSLKEYKLRLNPAKCTFGARSGKLLGFVVSERGIEVDSDKVKAIKELPPPSSVREVRGFLGRLNYIARFIANLTNKCRPLFRLLCKNAVIEWNEECQKAFDTIKAYLEEESTHTEHAIYYLSKKFTDGESNYPEIEKMCCALVWVMQRLRQYTLYHTIRLLSKADPPKYLLDSPSSMRNIAKWHWSGIGAVLISPDGRYYPVAAKIDFSCTNNVAEYEACILSLQAAIDFKFANALATLASMVNITRESLIEPLEIEIAKGPAHCNAIEASEAKPWYEDIKNFLRTGQYPPFADRRNQKTLRRLAIHYFLSGEILYRRSFECTLLRCIDEHESRRLMEDVHRGNCGPHMNSLMLAKKIMGLGYYWSTMETDCMKHVRHCHRCQVYADQIKAPPNELCPMMAPWPFSMWGMDVIGPINPKASNGHMFILVAIDYFTKWIEAITLASVTAKALARFLRCDVIARYGVPATIIRDNAKNLNNKVIDELCAQFKIQHRNSTPYRPQMNGAMEAANKNIKKIIEKIMMNYKDWHEMLPYALLAYRTSIRTSTGATPYSLKVLHVTPDSRGKFSYKYDGPFVVNETFSGGAVILSDMDGAKNALPVQSGTLRGIFTPTDARLAHVAGRDLKPSGWPSKEKVQQMQELQRTLISDPSGYVGAIPQSSSPSSHDRGILSEAAASARDRSSTNQRPRAYARHRHQTSTSRTSDQSSGHYSRWGNRRRTCGHRVVNYGRKAWSTRRALCVPEFNLVEARMREAYATRLGSIHLPGDARRTHVRRGCHLLFTTRRSRAVESSGSKGTGYT</sequence>
<dbReference type="SUPFAM" id="SSF56672">
    <property type="entry name" value="DNA/RNA polymerases"/>
    <property type="match status" value="1"/>
</dbReference>
<evidence type="ECO:0000313" key="11">
    <source>
        <dbReference type="Proteomes" id="UP000233551"/>
    </source>
</evidence>
<evidence type="ECO:0000256" key="3">
    <source>
        <dbReference type="ARBA" id="ARBA00022722"/>
    </source>
</evidence>
<dbReference type="GO" id="GO:0015074">
    <property type="term" value="P:DNA integration"/>
    <property type="evidence" value="ECO:0007669"/>
    <property type="project" value="InterPro"/>
</dbReference>
<dbReference type="GO" id="GO:0016787">
    <property type="term" value="F:hydrolase activity"/>
    <property type="evidence" value="ECO:0007669"/>
    <property type="project" value="UniProtKB-KW"/>
</dbReference>
<dbReference type="Pfam" id="PF17917">
    <property type="entry name" value="RT_RNaseH"/>
    <property type="match status" value="1"/>
</dbReference>
<evidence type="ECO:0000313" key="10">
    <source>
        <dbReference type="EMBL" id="PKI67226.1"/>
    </source>
</evidence>
<feature type="region of interest" description="Disordered" evidence="7">
    <location>
        <begin position="1597"/>
        <end position="1639"/>
    </location>
</feature>
<evidence type="ECO:0000256" key="5">
    <source>
        <dbReference type="ARBA" id="ARBA00022801"/>
    </source>
</evidence>
<dbReference type="PANTHER" id="PTHR48475:SF1">
    <property type="entry name" value="RNASE H TYPE-1 DOMAIN-CONTAINING PROTEIN"/>
    <property type="match status" value="1"/>
</dbReference>
<feature type="compositionally biased region" description="Low complexity" evidence="7">
    <location>
        <begin position="1621"/>
        <end position="1631"/>
    </location>
</feature>